<protein>
    <submittedName>
        <fullName evidence="7">Pyridoxal-5'-phosphate-dependent protein beta subunit</fullName>
    </submittedName>
</protein>
<evidence type="ECO:0000259" key="6">
    <source>
        <dbReference type="Pfam" id="PF00291"/>
    </source>
</evidence>
<evidence type="ECO:0000256" key="4">
    <source>
        <dbReference type="PIRSR" id="PIRSR006278-1"/>
    </source>
</evidence>
<keyword evidence="8" id="KW-1185">Reference proteome</keyword>
<dbReference type="EMBL" id="CP002545">
    <property type="protein sequence ID" value="ADY52671.1"/>
    <property type="molecule type" value="Genomic_DNA"/>
</dbReference>
<dbReference type="InterPro" id="IPR001926">
    <property type="entry name" value="TrpB-like_PALP"/>
</dbReference>
<dbReference type="SUPFAM" id="SSF53686">
    <property type="entry name" value="Tryptophan synthase beta subunit-like PLP-dependent enzymes"/>
    <property type="match status" value="1"/>
</dbReference>
<accession>F0SB36</accession>
<dbReference type="OrthoDB" id="9801249at2"/>
<dbReference type="AlphaFoldDB" id="F0SB36"/>
<reference evidence="7 8" key="1">
    <citation type="journal article" date="2011" name="Stand. Genomic Sci.">
        <title>Complete genome sequence of the gliding, heparinolytic Pedobacter saltans type strain (113).</title>
        <authorList>
            <person name="Liolios K."/>
            <person name="Sikorski J."/>
            <person name="Lu M."/>
            <person name="Nolan M."/>
            <person name="Lapidus A."/>
            <person name="Lucas S."/>
            <person name="Hammon N."/>
            <person name="Deshpande S."/>
            <person name="Cheng J.F."/>
            <person name="Tapia R."/>
            <person name="Han C."/>
            <person name="Goodwin L."/>
            <person name="Pitluck S."/>
            <person name="Huntemann M."/>
            <person name="Ivanova N."/>
            <person name="Pagani I."/>
            <person name="Mavromatis K."/>
            <person name="Ovchinikova G."/>
            <person name="Pati A."/>
            <person name="Chen A."/>
            <person name="Palaniappan K."/>
            <person name="Land M."/>
            <person name="Hauser L."/>
            <person name="Brambilla E.M."/>
            <person name="Kotsyurbenko O."/>
            <person name="Rohde M."/>
            <person name="Tindall B.J."/>
            <person name="Abt B."/>
            <person name="Goker M."/>
            <person name="Detter J.C."/>
            <person name="Woyke T."/>
            <person name="Bristow J."/>
            <person name="Eisen J.A."/>
            <person name="Markowitz V."/>
            <person name="Hugenholtz P."/>
            <person name="Klenk H.P."/>
            <person name="Kyrpides N.C."/>
        </authorList>
    </citation>
    <scope>NUCLEOTIDE SEQUENCE [LARGE SCALE GENOMIC DNA]</scope>
    <source>
        <strain evidence="8">ATCC 51119 / DSM 12145 / JCM 21818 / LMG 10337 / NBRC 100064 / NCIMB 13643</strain>
    </source>
</reference>
<feature type="domain" description="Tryptophan synthase beta chain-like PALP" evidence="6">
    <location>
        <begin position="15"/>
        <end position="282"/>
    </location>
</feature>
<dbReference type="Gene3D" id="3.40.50.1100">
    <property type="match status" value="2"/>
</dbReference>
<feature type="modified residue" description="N6-(pyridoxal phosphate)lysine" evidence="5">
    <location>
        <position position="41"/>
    </location>
</feature>
<dbReference type="PANTHER" id="PTHR43780">
    <property type="entry name" value="1-AMINOCYCLOPROPANE-1-CARBOXYLATE DEAMINASE-RELATED"/>
    <property type="match status" value="1"/>
</dbReference>
<comment type="similarity">
    <text evidence="2">Belongs to the ACC deaminase/D-cysteine desulfhydrase family.</text>
</comment>
<name>F0SB36_PSESL</name>
<evidence type="ECO:0000256" key="1">
    <source>
        <dbReference type="ARBA" id="ARBA00001933"/>
    </source>
</evidence>
<evidence type="ECO:0000313" key="7">
    <source>
        <dbReference type="EMBL" id="ADY52671.1"/>
    </source>
</evidence>
<dbReference type="PANTHER" id="PTHR43780:SF2">
    <property type="entry name" value="1-AMINOCYCLOPROPANE-1-CARBOXYLATE DEAMINASE-RELATED"/>
    <property type="match status" value="1"/>
</dbReference>
<reference evidence="8" key="2">
    <citation type="submission" date="2011-02" db="EMBL/GenBank/DDBJ databases">
        <title>The complete genome of Pedobacter saltans DSM 12145.</title>
        <authorList>
            <consortium name="US DOE Joint Genome Institute (JGI-PGF)"/>
            <person name="Lucas S."/>
            <person name="Copeland A."/>
            <person name="Lapidus A."/>
            <person name="Bruce D."/>
            <person name="Goodwin L."/>
            <person name="Pitluck S."/>
            <person name="Kyrpides N."/>
            <person name="Mavromatis K."/>
            <person name="Pagani I."/>
            <person name="Ivanova N."/>
            <person name="Ovchinnikova G."/>
            <person name="Lu M."/>
            <person name="Detter J.C."/>
            <person name="Han C."/>
            <person name="Land M."/>
            <person name="Hauser L."/>
            <person name="Markowitz V."/>
            <person name="Cheng J.-F."/>
            <person name="Hugenholtz P."/>
            <person name="Woyke T."/>
            <person name="Wu D."/>
            <person name="Tindall B."/>
            <person name="Pomrenke H.G."/>
            <person name="Brambilla E."/>
            <person name="Klenk H.-P."/>
            <person name="Eisen J.A."/>
        </authorList>
    </citation>
    <scope>NUCLEOTIDE SEQUENCE [LARGE SCALE GENOMIC DNA]</scope>
    <source>
        <strain evidence="8">ATCC 51119 / DSM 12145 / JCM 21818 / LMG 10337 / NBRC 100064 / NCIMB 13643</strain>
    </source>
</reference>
<gene>
    <name evidence="7" type="ordered locus">Pedsa_2119</name>
</gene>
<dbReference type="HOGENOM" id="CLU_048897_0_0_10"/>
<organism evidence="7 8">
    <name type="scientific">Pseudopedobacter saltans (strain ATCC 51119 / DSM 12145 / JCM 21818 / CCUG 39354 / LMG 10337 / NBRC 100064 / NCIMB 13643)</name>
    <name type="common">Pedobacter saltans</name>
    <dbReference type="NCBI Taxonomy" id="762903"/>
    <lineage>
        <taxon>Bacteria</taxon>
        <taxon>Pseudomonadati</taxon>
        <taxon>Bacteroidota</taxon>
        <taxon>Sphingobacteriia</taxon>
        <taxon>Sphingobacteriales</taxon>
        <taxon>Sphingobacteriaceae</taxon>
        <taxon>Pseudopedobacter</taxon>
    </lineage>
</organism>
<comment type="cofactor">
    <cofactor evidence="1">
        <name>pyridoxal 5'-phosphate</name>
        <dbReference type="ChEBI" id="CHEBI:597326"/>
    </cofactor>
</comment>
<keyword evidence="3 5" id="KW-0663">Pyridoxal phosphate</keyword>
<sequence>MFDFEIHSPEEEIHLPILKDNNVRLFIKRDDLIHPFISGNKWRKLKYNLIEAEKQGKKHLVSFGGAYSNHILALAAAGAKFGFKTTGFIRGEEIYNPMLSLCKIFGMSLCFVNREAYKHKIKLYNDIFTEETDTYFIDEGGAGKLAEKGCREIIKELKRAYNYIFCAAGTGTTASGIINEIALKNLETEINIVCVLKGYESISEDINLLLDKPYRYNILHDYHFGGYAKTKPKLIEFIQYVSKHTGMLTDPIYTGKTLFAIIDQVKQGKIKPNSKIIMIHTGGVFGILGMLDKFNKKGS</sequence>
<evidence type="ECO:0000256" key="2">
    <source>
        <dbReference type="ARBA" id="ARBA00008639"/>
    </source>
</evidence>
<dbReference type="Pfam" id="PF00291">
    <property type="entry name" value="PALP"/>
    <property type="match status" value="1"/>
</dbReference>
<evidence type="ECO:0000313" key="8">
    <source>
        <dbReference type="Proteomes" id="UP000000310"/>
    </source>
</evidence>
<dbReference type="STRING" id="762903.Pedsa_2119"/>
<proteinExistence type="inferred from homology"/>
<dbReference type="RefSeq" id="WP_013633158.1">
    <property type="nucleotide sequence ID" value="NC_015177.1"/>
</dbReference>
<dbReference type="eggNOG" id="COG2515">
    <property type="taxonomic scope" value="Bacteria"/>
</dbReference>
<dbReference type="GO" id="GO:0019148">
    <property type="term" value="F:D-cysteine desulfhydrase activity"/>
    <property type="evidence" value="ECO:0007669"/>
    <property type="project" value="TreeGrafter"/>
</dbReference>
<dbReference type="Proteomes" id="UP000000310">
    <property type="component" value="Chromosome"/>
</dbReference>
<feature type="active site" description="Nucleophile" evidence="4">
    <location>
        <position position="68"/>
    </location>
</feature>
<dbReference type="KEGG" id="psn:Pedsa_2119"/>
<dbReference type="InterPro" id="IPR036052">
    <property type="entry name" value="TrpB-like_PALP_sf"/>
</dbReference>
<evidence type="ECO:0000256" key="3">
    <source>
        <dbReference type="ARBA" id="ARBA00022898"/>
    </source>
</evidence>
<dbReference type="PIRSF" id="PIRSF006278">
    <property type="entry name" value="ACCD_DCysDesulf"/>
    <property type="match status" value="1"/>
</dbReference>
<dbReference type="InterPro" id="IPR027278">
    <property type="entry name" value="ACCD_DCysDesulf"/>
</dbReference>
<evidence type="ECO:0000256" key="5">
    <source>
        <dbReference type="PIRSR" id="PIRSR006278-2"/>
    </source>
</evidence>